<dbReference type="EMBL" id="MT840187">
    <property type="protein sequence ID" value="QNL31636.1"/>
    <property type="molecule type" value="Genomic_DNA"/>
</dbReference>
<reference evidence="1" key="1">
    <citation type="submission" date="2020-07" db="EMBL/GenBank/DDBJ databases">
        <title>Dissolved microcystin release linked to lysis of a Microcystis spp. bloom in Lake Erie (USA) attributed to a novel cyanophage.</title>
        <authorList>
            <person name="McKindles K.M."/>
            <person name="Manes M.A."/>
            <person name="DeMarco J.R."/>
            <person name="McClure A."/>
            <person name="McKay R.M."/>
            <person name="Davis T.W."/>
            <person name="Bullerjahn G.S."/>
        </authorList>
    </citation>
    <scope>NUCLEOTIDE SEQUENCE</scope>
</reference>
<organism evidence="1">
    <name type="scientific">Bacteriophage sp</name>
    <dbReference type="NCBI Taxonomy" id="38018"/>
    <lineage>
        <taxon>Viruses</taxon>
    </lineage>
</organism>
<sequence>MLSFQAFQSVVTQKFPHCNWIFECHEFTVIGEQYFASIVNSRIITAYSCQYQSWSVGLLSKNREYVQSWQYKHAKSFVLICTQIERNIQLKF</sequence>
<evidence type="ECO:0000313" key="1">
    <source>
        <dbReference type="EMBL" id="QNL31636.1"/>
    </source>
</evidence>
<proteinExistence type="predicted"/>
<protein>
    <submittedName>
        <fullName evidence="1">Uncharacterized protein</fullName>
    </submittedName>
</protein>
<accession>A0A7G9A4G3</accession>
<name>A0A7G9A4G3_9VIRU</name>